<dbReference type="PANTHER" id="PTHR43701">
    <property type="entry name" value="MEMBRANE TRANSPORTER PROTEIN MJ0441-RELATED"/>
    <property type="match status" value="1"/>
</dbReference>
<keyword evidence="3 6" id="KW-0812">Transmembrane</keyword>
<comment type="similarity">
    <text evidence="2 6">Belongs to the 4-toluene sulfonate uptake permease (TSUP) (TC 2.A.102) family.</text>
</comment>
<evidence type="ECO:0000256" key="2">
    <source>
        <dbReference type="ARBA" id="ARBA00009142"/>
    </source>
</evidence>
<protein>
    <recommendedName>
        <fullName evidence="6">Probable membrane transporter protein</fullName>
    </recommendedName>
</protein>
<evidence type="ECO:0000256" key="4">
    <source>
        <dbReference type="ARBA" id="ARBA00022989"/>
    </source>
</evidence>
<name>A0ABS1SJI2_9MICO</name>
<feature type="transmembrane region" description="Helical" evidence="6">
    <location>
        <begin position="40"/>
        <end position="62"/>
    </location>
</feature>
<dbReference type="EMBL" id="QYAC01000004">
    <property type="protein sequence ID" value="MBL3679443.1"/>
    <property type="molecule type" value="Genomic_DNA"/>
</dbReference>
<sequence>MLVLIGALSGLTTVLFGFGGGFVAVPVMTWVDRGLGPAAITVAIGTSAAVMLANAAVATAATPRATLRRIRGTGWLLPLLALGGMAGALLGMWVPGQAVRWGFVAYLALTLADVLVRPGFLRPSAPAAAPASSPRGRLGIPGAAGFPIGALAAALGVGGSVMTVPLLRRAGAPMAVAAALANPLTLVISAPALLVFLTLGSGAALSAAHTWGAVDPAAAGALLLGALPVIVWVRRHPPRIPDRIHAIAYPGLLVVAAAAMLSGASG</sequence>
<organism evidence="7 8">
    <name type="scientific">Leucobacter chromiireducens subsp. solipictus</name>
    <dbReference type="NCBI Taxonomy" id="398235"/>
    <lineage>
        <taxon>Bacteria</taxon>
        <taxon>Bacillati</taxon>
        <taxon>Actinomycetota</taxon>
        <taxon>Actinomycetes</taxon>
        <taxon>Micrococcales</taxon>
        <taxon>Microbacteriaceae</taxon>
        <taxon>Leucobacter</taxon>
    </lineage>
</organism>
<evidence type="ECO:0000313" key="7">
    <source>
        <dbReference type="EMBL" id="MBL3679443.1"/>
    </source>
</evidence>
<evidence type="ECO:0000313" key="8">
    <source>
        <dbReference type="Proteomes" id="UP001645859"/>
    </source>
</evidence>
<feature type="transmembrane region" description="Helical" evidence="6">
    <location>
        <begin position="74"/>
        <end position="94"/>
    </location>
</feature>
<dbReference type="InterPro" id="IPR051598">
    <property type="entry name" value="TSUP/Inactive_protease-like"/>
</dbReference>
<evidence type="ECO:0000256" key="6">
    <source>
        <dbReference type="RuleBase" id="RU363041"/>
    </source>
</evidence>
<comment type="subcellular location">
    <subcellularLocation>
        <location evidence="6">Cell membrane</location>
        <topology evidence="6">Multi-pass membrane protein</topology>
    </subcellularLocation>
    <subcellularLocation>
        <location evidence="1">Membrane</location>
        <topology evidence="1">Multi-pass membrane protein</topology>
    </subcellularLocation>
</comment>
<keyword evidence="5 6" id="KW-0472">Membrane</keyword>
<dbReference type="Pfam" id="PF01925">
    <property type="entry name" value="TauE"/>
    <property type="match status" value="1"/>
</dbReference>
<dbReference type="Proteomes" id="UP001645859">
    <property type="component" value="Unassembled WGS sequence"/>
</dbReference>
<keyword evidence="8" id="KW-1185">Reference proteome</keyword>
<evidence type="ECO:0000256" key="1">
    <source>
        <dbReference type="ARBA" id="ARBA00004141"/>
    </source>
</evidence>
<dbReference type="InterPro" id="IPR002781">
    <property type="entry name" value="TM_pro_TauE-like"/>
</dbReference>
<feature type="transmembrane region" description="Helical" evidence="6">
    <location>
        <begin position="174"/>
        <end position="197"/>
    </location>
</feature>
<feature type="transmembrane region" description="Helical" evidence="6">
    <location>
        <begin position="246"/>
        <end position="264"/>
    </location>
</feature>
<accession>A0ABS1SJI2</accession>
<comment type="caution">
    <text evidence="7">The sequence shown here is derived from an EMBL/GenBank/DDBJ whole genome shotgun (WGS) entry which is preliminary data.</text>
</comment>
<reference evidence="7 8" key="1">
    <citation type="submission" date="2018-09" db="EMBL/GenBank/DDBJ databases">
        <title>Comparative genomics of Leucobacter spp.</title>
        <authorList>
            <person name="Reis A.C."/>
            <person name="Kolvenbach B.A."/>
            <person name="Corvini P.F.X."/>
            <person name="Nunes O.C."/>
        </authorList>
    </citation>
    <scope>NUCLEOTIDE SEQUENCE [LARGE SCALE GENOMIC DNA]</scope>
    <source>
        <strain evidence="7 8">TAN 31504</strain>
    </source>
</reference>
<feature type="transmembrane region" description="Helical" evidence="6">
    <location>
        <begin position="144"/>
        <end position="167"/>
    </location>
</feature>
<feature type="transmembrane region" description="Helical" evidence="6">
    <location>
        <begin position="217"/>
        <end position="234"/>
    </location>
</feature>
<evidence type="ECO:0000256" key="3">
    <source>
        <dbReference type="ARBA" id="ARBA00022692"/>
    </source>
</evidence>
<evidence type="ECO:0000256" key="5">
    <source>
        <dbReference type="ARBA" id="ARBA00023136"/>
    </source>
</evidence>
<gene>
    <name evidence="7" type="ORF">D3230_09110</name>
</gene>
<keyword evidence="6" id="KW-1003">Cell membrane</keyword>
<keyword evidence="4 6" id="KW-1133">Transmembrane helix</keyword>
<dbReference type="PANTHER" id="PTHR43701:SF2">
    <property type="entry name" value="MEMBRANE TRANSPORTER PROTEIN YJNA-RELATED"/>
    <property type="match status" value="1"/>
</dbReference>
<proteinExistence type="inferred from homology"/>